<dbReference type="GO" id="GO:0046649">
    <property type="term" value="P:lymphocyte activation"/>
    <property type="evidence" value="ECO:0007669"/>
    <property type="project" value="UniProtKB-ARBA"/>
</dbReference>
<keyword evidence="9 18" id="KW-0472">Membrane</keyword>
<dbReference type="AlphaFoldDB" id="A0A8D1WS32"/>
<comment type="subunit">
    <text evidence="15">Homodimer. Interacts with MARCH8. Interacts (via cytoplasmic domain) with PHB1 and PHB2; the interactions increases after priming with CD40. Interacts with CD28.</text>
</comment>
<gene>
    <name evidence="20" type="primary">CD86</name>
</gene>
<dbReference type="GO" id="GO:0005886">
    <property type="term" value="C:plasma membrane"/>
    <property type="evidence" value="ECO:0007669"/>
    <property type="project" value="UniProtKB-SubCell"/>
</dbReference>
<keyword evidence="3 18" id="KW-0812">Transmembrane</keyword>
<dbReference type="Pfam" id="PF07686">
    <property type="entry name" value="V-set"/>
    <property type="match status" value="1"/>
</dbReference>
<dbReference type="Ensembl" id="ENSSSCT00060100514.1">
    <property type="protein sequence ID" value="ENSSSCP00060043657.1"/>
    <property type="gene ID" value="ENSSSCG00060073365.1"/>
</dbReference>
<evidence type="ECO:0000256" key="17">
    <source>
        <dbReference type="ARBA" id="ARBA00078929"/>
    </source>
</evidence>
<dbReference type="Pfam" id="PF08205">
    <property type="entry name" value="C2-set_2"/>
    <property type="match status" value="1"/>
</dbReference>
<dbReference type="InterPro" id="IPR007110">
    <property type="entry name" value="Ig-like_dom"/>
</dbReference>
<keyword evidence="10" id="KW-1015">Disulfide bond</keyword>
<name>A0A8D1WS32_PIG</name>
<evidence type="ECO:0000256" key="4">
    <source>
        <dbReference type="ARBA" id="ARBA00022729"/>
    </source>
</evidence>
<keyword evidence="4" id="KW-0732">Signal</keyword>
<evidence type="ECO:0000256" key="15">
    <source>
        <dbReference type="ARBA" id="ARBA00062369"/>
    </source>
</evidence>
<evidence type="ECO:0000313" key="21">
    <source>
        <dbReference type="Proteomes" id="UP000694723"/>
    </source>
</evidence>
<evidence type="ECO:0000256" key="16">
    <source>
        <dbReference type="ARBA" id="ARBA00074065"/>
    </source>
</evidence>
<dbReference type="GO" id="GO:0007165">
    <property type="term" value="P:signal transduction"/>
    <property type="evidence" value="ECO:0007669"/>
    <property type="project" value="UniProtKB-ARBA"/>
</dbReference>
<comment type="function">
    <text evidence="14">Receptor involved in the costimulatory signal essential for T-lymphocyte proliferation and interleukin-2 production, by binding CD28 or CTLA-4. May play a critical role in the early events of T-cell activation and costimulation of naive T-cells, such as deciding between immunity and anergy that is made by T-cells within 24 hours after activation. Also involved in the regulation of B cells function, plays a role in regulating the level of IgG(1) produced. Upon CD40 engagement, activates NF-kappa-B signaling pathway via phospholipase C and protein kinase C activation.</text>
</comment>
<dbReference type="PANTHER" id="PTHR25466">
    <property type="entry name" value="T-LYMPHOCYTE ACTIVATION ANTIGEN"/>
    <property type="match status" value="1"/>
</dbReference>
<organism evidence="20 21">
    <name type="scientific">Sus scrofa</name>
    <name type="common">Pig</name>
    <dbReference type="NCBI Taxonomy" id="9823"/>
    <lineage>
        <taxon>Eukaryota</taxon>
        <taxon>Metazoa</taxon>
        <taxon>Chordata</taxon>
        <taxon>Craniata</taxon>
        <taxon>Vertebrata</taxon>
        <taxon>Euteleostomi</taxon>
        <taxon>Mammalia</taxon>
        <taxon>Eutheria</taxon>
        <taxon>Laurasiatheria</taxon>
        <taxon>Artiodactyla</taxon>
        <taxon>Suina</taxon>
        <taxon>Suidae</taxon>
        <taxon>Sus</taxon>
    </lineage>
</organism>
<dbReference type="InterPro" id="IPR036179">
    <property type="entry name" value="Ig-like_dom_sf"/>
</dbReference>
<dbReference type="FunFam" id="2.60.40.10:FF:000765">
    <property type="entry name" value="CD86 isoform 1"/>
    <property type="match status" value="1"/>
</dbReference>
<evidence type="ECO:0000256" key="9">
    <source>
        <dbReference type="ARBA" id="ARBA00023136"/>
    </source>
</evidence>
<keyword evidence="8" id="KW-1064">Adaptive immunity</keyword>
<dbReference type="InterPro" id="IPR051713">
    <property type="entry name" value="T-cell_Activation_Regulation"/>
</dbReference>
<evidence type="ECO:0000313" key="20">
    <source>
        <dbReference type="Ensembl" id="ENSSSCP00060043657.1"/>
    </source>
</evidence>
<evidence type="ECO:0000256" key="8">
    <source>
        <dbReference type="ARBA" id="ARBA00023130"/>
    </source>
</evidence>
<proteinExistence type="predicted"/>
<sequence length="376" mass="41909">MAETVKMGLGCTMGLRNILVGMVLLLSGAASLKSQAYFNETGELPCHFTNSQNLSLDELVIFWQDQDNLVLYELYRGQEKPHNVNSKYMGRTSFDQATWTLRLHNVQIKDKGSYQCFIHHKGPHGLVPIHQMSSDLSVLANFSQPEINLLTNHTENSVINLTCSSTQGYPEPQRMYMLLNTKNSTTEHDADMKKSQNNITELYNVSIRVSLPIPPETNVSIVCVLQLEPSKTLLFSLPCNIDAKPPVQPPVPDHILWIAALLVTVVVVCGMVSFVTLRKRKKKQPGPSNECGGESVLVLSVDCHFAATFPSATFWSSLVEPKLAKIQQVIGGKGCLRVWSPYRWVSEALIRLLWISRKGSISNIRFANVLLVSSQS</sequence>
<evidence type="ECO:0000256" key="7">
    <source>
        <dbReference type="ARBA" id="ARBA00022989"/>
    </source>
</evidence>
<evidence type="ECO:0000256" key="3">
    <source>
        <dbReference type="ARBA" id="ARBA00022692"/>
    </source>
</evidence>
<feature type="domain" description="Ig-like" evidence="19">
    <location>
        <begin position="39"/>
        <end position="133"/>
    </location>
</feature>
<evidence type="ECO:0000256" key="12">
    <source>
        <dbReference type="ARBA" id="ARBA00023180"/>
    </source>
</evidence>
<keyword evidence="11" id="KW-0675">Receptor</keyword>
<evidence type="ECO:0000256" key="6">
    <source>
        <dbReference type="ARBA" id="ARBA00022859"/>
    </source>
</evidence>
<dbReference type="SUPFAM" id="SSF48726">
    <property type="entry name" value="Immunoglobulin"/>
    <property type="match status" value="1"/>
</dbReference>
<dbReference type="SMART" id="SM00406">
    <property type="entry name" value="IGv"/>
    <property type="match status" value="1"/>
</dbReference>
<dbReference type="FunFam" id="2.60.40.10:FF:000582">
    <property type="entry name" value="T-lymphocyte activation antigen CD86"/>
    <property type="match status" value="1"/>
</dbReference>
<keyword evidence="13" id="KW-0393">Immunoglobulin domain</keyword>
<dbReference type="InterPro" id="IPR037677">
    <property type="entry name" value="CD86_IgV"/>
</dbReference>
<protein>
    <recommendedName>
        <fullName evidence="16">T-lymphocyte activation antigen CD86</fullName>
    </recommendedName>
    <alternativeName>
        <fullName evidence="17">Activation B7-2 antigen</fullName>
    </alternativeName>
</protein>
<evidence type="ECO:0000256" key="11">
    <source>
        <dbReference type="ARBA" id="ARBA00023170"/>
    </source>
</evidence>
<dbReference type="PANTHER" id="PTHR25466:SF2">
    <property type="entry name" value="T-LYMPHOCYTE ACTIVATION ANTIGEN CD86"/>
    <property type="match status" value="1"/>
</dbReference>
<evidence type="ECO:0000259" key="19">
    <source>
        <dbReference type="PROSITE" id="PS50835"/>
    </source>
</evidence>
<keyword evidence="7 18" id="KW-1133">Transmembrane helix</keyword>
<dbReference type="Proteomes" id="UP000694723">
    <property type="component" value="Unplaced"/>
</dbReference>
<evidence type="ECO:0000256" key="10">
    <source>
        <dbReference type="ARBA" id="ARBA00023157"/>
    </source>
</evidence>
<dbReference type="Gene3D" id="2.60.40.10">
    <property type="entry name" value="Immunoglobulins"/>
    <property type="match status" value="2"/>
</dbReference>
<evidence type="ECO:0000256" key="2">
    <source>
        <dbReference type="ARBA" id="ARBA00022475"/>
    </source>
</evidence>
<feature type="transmembrane region" description="Helical" evidence="18">
    <location>
        <begin position="255"/>
        <end position="277"/>
    </location>
</feature>
<keyword evidence="5" id="KW-0832">Ubl conjugation</keyword>
<evidence type="ECO:0000256" key="18">
    <source>
        <dbReference type="SAM" id="Phobius"/>
    </source>
</evidence>
<reference evidence="20" key="1">
    <citation type="submission" date="2025-08" db="UniProtKB">
        <authorList>
            <consortium name="Ensembl"/>
        </authorList>
    </citation>
    <scope>IDENTIFICATION</scope>
</reference>
<keyword evidence="6" id="KW-0391">Immunity</keyword>
<keyword evidence="12" id="KW-0325">Glycoprotein</keyword>
<dbReference type="InterPro" id="IPR013162">
    <property type="entry name" value="CD80_C2-set"/>
</dbReference>
<comment type="subcellular location">
    <subcellularLocation>
        <location evidence="1">Cell membrane</location>
        <topology evidence="1">Single-pass type I membrane protein</topology>
    </subcellularLocation>
</comment>
<dbReference type="GO" id="GO:0002250">
    <property type="term" value="P:adaptive immune response"/>
    <property type="evidence" value="ECO:0007669"/>
    <property type="project" value="UniProtKB-KW"/>
</dbReference>
<dbReference type="InterPro" id="IPR013106">
    <property type="entry name" value="Ig_V-set"/>
</dbReference>
<dbReference type="PROSITE" id="PS50835">
    <property type="entry name" value="IG_LIKE"/>
    <property type="match status" value="1"/>
</dbReference>
<evidence type="ECO:0000256" key="1">
    <source>
        <dbReference type="ARBA" id="ARBA00004251"/>
    </source>
</evidence>
<evidence type="ECO:0000256" key="14">
    <source>
        <dbReference type="ARBA" id="ARBA00060284"/>
    </source>
</evidence>
<keyword evidence="2" id="KW-1003">Cell membrane</keyword>
<dbReference type="CDD" id="cd16087">
    <property type="entry name" value="IgV_CD86"/>
    <property type="match status" value="1"/>
</dbReference>
<dbReference type="InterPro" id="IPR013783">
    <property type="entry name" value="Ig-like_fold"/>
</dbReference>
<accession>A0A8D1WS32</accession>
<evidence type="ECO:0000256" key="5">
    <source>
        <dbReference type="ARBA" id="ARBA00022843"/>
    </source>
</evidence>
<evidence type="ECO:0000256" key="13">
    <source>
        <dbReference type="ARBA" id="ARBA00023319"/>
    </source>
</evidence>
<dbReference type="GO" id="GO:0008284">
    <property type="term" value="P:positive regulation of cell population proliferation"/>
    <property type="evidence" value="ECO:0007669"/>
    <property type="project" value="UniProtKB-ARBA"/>
</dbReference>